<evidence type="ECO:0000313" key="4">
    <source>
        <dbReference type="EMBL" id="KAK0669211.1"/>
    </source>
</evidence>
<accession>A0AA40DAH8</accession>
<reference evidence="4" key="1">
    <citation type="submission" date="2023-06" db="EMBL/GenBank/DDBJ databases">
        <title>Genome-scale phylogeny and comparative genomics of the fungal order Sordariales.</title>
        <authorList>
            <consortium name="Lawrence Berkeley National Laboratory"/>
            <person name="Hensen N."/>
            <person name="Bonometti L."/>
            <person name="Westerberg I."/>
            <person name="Brannstrom I.O."/>
            <person name="Guillou S."/>
            <person name="Cros-Aarteil S."/>
            <person name="Calhoun S."/>
            <person name="Haridas S."/>
            <person name="Kuo A."/>
            <person name="Mondo S."/>
            <person name="Pangilinan J."/>
            <person name="Riley R."/>
            <person name="Labutti K."/>
            <person name="Andreopoulos B."/>
            <person name="Lipzen A."/>
            <person name="Chen C."/>
            <person name="Yanf M."/>
            <person name="Daum C."/>
            <person name="Ng V."/>
            <person name="Clum A."/>
            <person name="Steindorff A."/>
            <person name="Ohm R."/>
            <person name="Martin F."/>
            <person name="Silar P."/>
            <person name="Natvig D."/>
            <person name="Lalanne C."/>
            <person name="Gautier V."/>
            <person name="Ament-Velasquez S.L."/>
            <person name="Kruys A."/>
            <person name="Hutchinson M.I."/>
            <person name="Powell A.J."/>
            <person name="Barry K."/>
            <person name="Miller A.N."/>
            <person name="Grigoriev I.V."/>
            <person name="Debuchy R."/>
            <person name="Gladieux P."/>
            <person name="Thoren M.H."/>
            <person name="Johannesson H."/>
        </authorList>
    </citation>
    <scope>NUCLEOTIDE SEQUENCE</scope>
    <source>
        <strain evidence="4">CBS 307.81</strain>
    </source>
</reference>
<dbReference type="SUPFAM" id="SSF53187">
    <property type="entry name" value="Zn-dependent exopeptidases"/>
    <property type="match status" value="1"/>
</dbReference>
<dbReference type="InterPro" id="IPR011650">
    <property type="entry name" value="Peptidase_M20_dimer"/>
</dbReference>
<dbReference type="InterPro" id="IPR017439">
    <property type="entry name" value="Amidohydrolase"/>
</dbReference>
<sequence length="270" mass="29381">MIKDGLYQAIGPGQPDIILTQHITNHKAGTIQIGYDHVLAGKKAFFITIHGVGGHASKPHLCIDPVVIACSIVLKLQTIISRAVDPHDAAVVTCTSVATGREPNAIQDKAEITVDIRAFTTHTLNHVVKAMERVVKAECDDCEVAPTIVEFDNIPPLENDANATQAIEDQFRAYYGDEVVQQLGPNMASDDDLPLLAPEGVPCSYWTIRSTDPELWDKYNEEGRLNELPNVGDASFAPGEGREDTLRTGIDSLAMAALTFLDTRPNKDQN</sequence>
<evidence type="ECO:0000313" key="5">
    <source>
        <dbReference type="Proteomes" id="UP001174997"/>
    </source>
</evidence>
<dbReference type="InterPro" id="IPR036264">
    <property type="entry name" value="Bact_exopeptidase_dim_dom"/>
</dbReference>
<comment type="caution">
    <text evidence="4">The sequence shown here is derived from an EMBL/GenBank/DDBJ whole genome shotgun (WGS) entry which is preliminary data.</text>
</comment>
<dbReference type="PANTHER" id="PTHR11014:SF63">
    <property type="entry name" value="METALLOPEPTIDASE, PUTATIVE (AFU_ORTHOLOGUE AFUA_6G09600)-RELATED"/>
    <property type="match status" value="1"/>
</dbReference>
<keyword evidence="5" id="KW-1185">Reference proteome</keyword>
<dbReference type="Gene3D" id="3.40.630.10">
    <property type="entry name" value="Zn peptidases"/>
    <property type="match status" value="1"/>
</dbReference>
<evidence type="ECO:0000256" key="2">
    <source>
        <dbReference type="ARBA" id="ARBA00022801"/>
    </source>
</evidence>
<proteinExistence type="inferred from homology"/>
<dbReference type="FunFam" id="3.30.70.360:FF:000001">
    <property type="entry name" value="N-acetyldiaminopimelate deacetylase"/>
    <property type="match status" value="1"/>
</dbReference>
<dbReference type="SUPFAM" id="SSF55031">
    <property type="entry name" value="Bacterial exopeptidase dimerisation domain"/>
    <property type="match status" value="1"/>
</dbReference>
<keyword evidence="2" id="KW-0378">Hydrolase</keyword>
<dbReference type="Pfam" id="PF07687">
    <property type="entry name" value="M20_dimer"/>
    <property type="match status" value="1"/>
</dbReference>
<evidence type="ECO:0000259" key="3">
    <source>
        <dbReference type="Pfam" id="PF07687"/>
    </source>
</evidence>
<dbReference type="PANTHER" id="PTHR11014">
    <property type="entry name" value="PEPTIDASE M20 FAMILY MEMBER"/>
    <property type="match status" value="1"/>
</dbReference>
<gene>
    <name evidence="4" type="ORF">QBC41DRAFT_320498</name>
</gene>
<feature type="domain" description="Peptidase M20 dimerisation" evidence="3">
    <location>
        <begin position="41"/>
        <end position="139"/>
    </location>
</feature>
<dbReference type="GO" id="GO:0016787">
    <property type="term" value="F:hydrolase activity"/>
    <property type="evidence" value="ECO:0007669"/>
    <property type="project" value="UniProtKB-KW"/>
</dbReference>
<dbReference type="AlphaFoldDB" id="A0AA40DAH8"/>
<dbReference type="EMBL" id="JAULSY010000046">
    <property type="protein sequence ID" value="KAK0669211.1"/>
    <property type="molecule type" value="Genomic_DNA"/>
</dbReference>
<dbReference type="Proteomes" id="UP001174997">
    <property type="component" value="Unassembled WGS sequence"/>
</dbReference>
<name>A0AA40DAH8_9PEZI</name>
<dbReference type="Gene3D" id="3.30.70.360">
    <property type="match status" value="1"/>
</dbReference>
<protein>
    <submittedName>
        <fullName evidence="4">Peptidase M20, dimerization domain-containing protein</fullName>
    </submittedName>
</protein>
<comment type="similarity">
    <text evidence="1">Belongs to the peptidase M20 family.</text>
</comment>
<organism evidence="4 5">
    <name type="scientific">Cercophora samala</name>
    <dbReference type="NCBI Taxonomy" id="330535"/>
    <lineage>
        <taxon>Eukaryota</taxon>
        <taxon>Fungi</taxon>
        <taxon>Dikarya</taxon>
        <taxon>Ascomycota</taxon>
        <taxon>Pezizomycotina</taxon>
        <taxon>Sordariomycetes</taxon>
        <taxon>Sordariomycetidae</taxon>
        <taxon>Sordariales</taxon>
        <taxon>Lasiosphaeriaceae</taxon>
        <taxon>Cercophora</taxon>
    </lineage>
</organism>
<evidence type="ECO:0000256" key="1">
    <source>
        <dbReference type="ARBA" id="ARBA00006153"/>
    </source>
</evidence>